<organism evidence="1 2">
    <name type="scientific">Flavivirga jejuensis</name>
    <dbReference type="NCBI Taxonomy" id="870487"/>
    <lineage>
        <taxon>Bacteria</taxon>
        <taxon>Pseudomonadati</taxon>
        <taxon>Bacteroidota</taxon>
        <taxon>Flavobacteriia</taxon>
        <taxon>Flavobacteriales</taxon>
        <taxon>Flavobacteriaceae</taxon>
        <taxon>Flavivirga</taxon>
    </lineage>
</organism>
<comment type="caution">
    <text evidence="1">The sequence shown here is derived from an EMBL/GenBank/DDBJ whole genome shotgun (WGS) entry which is preliminary data.</text>
</comment>
<reference evidence="1" key="1">
    <citation type="submission" date="2023-07" db="EMBL/GenBank/DDBJ databases">
        <title>Two novel species in the genus Flavivirga.</title>
        <authorList>
            <person name="Kwon K."/>
        </authorList>
    </citation>
    <scope>NUCLEOTIDE SEQUENCE</scope>
    <source>
        <strain evidence="1">KACC 14158</strain>
    </source>
</reference>
<sequence>MKRLTYIICILIFISCKNNEANKVSESPVLEMENDTEVYDFEINSKVNRYETLSTQKLQDYFDLIKLQKKHPEFKDDILLQLRKLSNDSILNYTGDFSIENIHQVGEVETISDSIQKIKLVYNVVSDSYKGLDSILANIISKTILIDETATISNKVVFLRP</sequence>
<proteinExistence type="predicted"/>
<dbReference type="Proteomes" id="UP001176806">
    <property type="component" value="Unassembled WGS sequence"/>
</dbReference>
<gene>
    <name evidence="1" type="ORF">Q4Q40_12780</name>
</gene>
<dbReference type="EMBL" id="JAUOEL010000004">
    <property type="protein sequence ID" value="MDO5975065.1"/>
    <property type="molecule type" value="Genomic_DNA"/>
</dbReference>
<keyword evidence="2" id="KW-1185">Reference proteome</keyword>
<dbReference type="PROSITE" id="PS51257">
    <property type="entry name" value="PROKAR_LIPOPROTEIN"/>
    <property type="match status" value="1"/>
</dbReference>
<name>A0ABT8WPH4_9FLAO</name>
<accession>A0ABT8WPH4</accession>
<evidence type="ECO:0000313" key="2">
    <source>
        <dbReference type="Proteomes" id="UP001176806"/>
    </source>
</evidence>
<protein>
    <submittedName>
        <fullName evidence="1">Uncharacterized protein</fullName>
    </submittedName>
</protein>
<evidence type="ECO:0000313" key="1">
    <source>
        <dbReference type="EMBL" id="MDO5975065.1"/>
    </source>
</evidence>
<dbReference type="RefSeq" id="WP_303302233.1">
    <property type="nucleotide sequence ID" value="NZ_BAABDA010000035.1"/>
</dbReference>